<evidence type="ECO:0000313" key="3">
    <source>
        <dbReference type="Proteomes" id="UP000314294"/>
    </source>
</evidence>
<accession>A0A4Z2I7Z8</accession>
<feature type="region of interest" description="Disordered" evidence="1">
    <location>
        <begin position="132"/>
        <end position="177"/>
    </location>
</feature>
<reference evidence="2 3" key="1">
    <citation type="submission" date="2019-03" db="EMBL/GenBank/DDBJ databases">
        <title>First draft genome of Liparis tanakae, snailfish: a comprehensive survey of snailfish specific genes.</title>
        <authorList>
            <person name="Kim W."/>
            <person name="Song I."/>
            <person name="Jeong J.-H."/>
            <person name="Kim D."/>
            <person name="Kim S."/>
            <person name="Ryu S."/>
            <person name="Song J.Y."/>
            <person name="Lee S.K."/>
        </authorList>
    </citation>
    <scope>NUCLEOTIDE SEQUENCE [LARGE SCALE GENOMIC DNA]</scope>
    <source>
        <tissue evidence="2">Muscle</tissue>
    </source>
</reference>
<protein>
    <submittedName>
        <fullName evidence="2">Uncharacterized protein</fullName>
    </submittedName>
</protein>
<dbReference type="EMBL" id="SRLO01000117">
    <property type="protein sequence ID" value="TNN74189.1"/>
    <property type="molecule type" value="Genomic_DNA"/>
</dbReference>
<name>A0A4Z2I7Z8_9TELE</name>
<feature type="region of interest" description="Disordered" evidence="1">
    <location>
        <begin position="48"/>
        <end position="76"/>
    </location>
</feature>
<keyword evidence="3" id="KW-1185">Reference proteome</keyword>
<evidence type="ECO:0000313" key="2">
    <source>
        <dbReference type="EMBL" id="TNN74189.1"/>
    </source>
</evidence>
<dbReference type="OrthoDB" id="10599603at2759"/>
<organism evidence="2 3">
    <name type="scientific">Liparis tanakae</name>
    <name type="common">Tanaka's snailfish</name>
    <dbReference type="NCBI Taxonomy" id="230148"/>
    <lineage>
        <taxon>Eukaryota</taxon>
        <taxon>Metazoa</taxon>
        <taxon>Chordata</taxon>
        <taxon>Craniata</taxon>
        <taxon>Vertebrata</taxon>
        <taxon>Euteleostomi</taxon>
        <taxon>Actinopterygii</taxon>
        <taxon>Neopterygii</taxon>
        <taxon>Teleostei</taxon>
        <taxon>Neoteleostei</taxon>
        <taxon>Acanthomorphata</taxon>
        <taxon>Eupercaria</taxon>
        <taxon>Perciformes</taxon>
        <taxon>Cottioidei</taxon>
        <taxon>Cottales</taxon>
        <taxon>Liparidae</taxon>
        <taxon>Liparis</taxon>
    </lineage>
</organism>
<gene>
    <name evidence="2" type="ORF">EYF80_015634</name>
</gene>
<dbReference type="AlphaFoldDB" id="A0A4Z2I7Z8"/>
<comment type="caution">
    <text evidence="2">The sequence shown here is derived from an EMBL/GenBank/DDBJ whole genome shotgun (WGS) entry which is preliminary data.</text>
</comment>
<sequence length="272" mass="29053">MFAVDHKPALMDVLRCCHKERTQRRRRGVKPDRLTSVHVTYFESSEEGWKAESEQNSMSSRRRKRAGCSSTDQPHHHGVVAHVSSRVQAGHAVVGPQVDVGAAVVHQVLCNVQVPLLAGQVERGGAGQVSVGRGVVSRHSPAVRLHLRPPSDGEQPPDDLRTAEPGGEVQGSGAGGIPVLETRTHCKGFRGEMLPVDKLTSTLQPPKSTSHCSSRTWPVAAASCAGVALFEARASATSPSSLTRSCRHSRRPHLAAWCTGPAPCASAMTGER</sequence>
<proteinExistence type="predicted"/>
<evidence type="ECO:0000256" key="1">
    <source>
        <dbReference type="SAM" id="MobiDB-lite"/>
    </source>
</evidence>
<dbReference type="Proteomes" id="UP000314294">
    <property type="component" value="Unassembled WGS sequence"/>
</dbReference>